<dbReference type="HOGENOM" id="CLU_990537_0_0_1"/>
<evidence type="ECO:0000256" key="1">
    <source>
        <dbReference type="SAM" id="SignalP"/>
    </source>
</evidence>
<evidence type="ECO:0000313" key="3">
    <source>
        <dbReference type="Proteomes" id="UP000003163"/>
    </source>
</evidence>
<keyword evidence="1" id="KW-0732">Signal</keyword>
<comment type="caution">
    <text evidence="2">The sequence shown here is derived from an EMBL/GenBank/DDBJ whole genome shotgun (WGS) entry which is preliminary data.</text>
</comment>
<protein>
    <submittedName>
        <fullName evidence="2">Uncharacterized protein</fullName>
    </submittedName>
</protein>
<name>J9D6C9_EDHAE</name>
<dbReference type="AlphaFoldDB" id="J9D6C9"/>
<dbReference type="Proteomes" id="UP000003163">
    <property type="component" value="Unassembled WGS sequence"/>
</dbReference>
<proteinExistence type="predicted"/>
<accession>J9D6C9</accession>
<evidence type="ECO:0000313" key="2">
    <source>
        <dbReference type="EMBL" id="EJW03356.1"/>
    </source>
</evidence>
<sequence length="281" mass="34031">MKMKPFFLLIFLPYLYNSTSEIYKEEKKENHLGKKTQNEIEKHFKEEIKTIFMYEKLEEIINKKEIIDVNEQEKNDFIKAKNKFIECVNKRLKGQIEKKNIEIAILSETVDVLIMVSSKLRTSMTYKIKNLHNVLKLIDEMKEKDYQNNLVLLFYTKMFDFVKEKIEKGENDIFDALISKVAEEIQFYNQFESKEEGKEIRENIYMAKKVFLKCECYDDVLEYIEKNLSDFSQLKRKYEDRMLECKNELKRYCETLEMLKLVRVKIMSRVWGIFERILIIK</sequence>
<gene>
    <name evidence="2" type="ORF">EDEG_02313</name>
</gene>
<dbReference type="InParanoid" id="J9D6C9"/>
<dbReference type="VEuPathDB" id="MicrosporidiaDB:EDEG_02313"/>
<feature type="signal peptide" evidence="1">
    <location>
        <begin position="1"/>
        <end position="20"/>
    </location>
</feature>
<reference evidence="3" key="2">
    <citation type="submission" date="2015-07" db="EMBL/GenBank/DDBJ databases">
        <title>Contrasting host-pathogen interactions and genome evolution in two generalist and specialist microsporidian pathogens of mosquitoes.</title>
        <authorList>
            <consortium name="The Broad Institute Genomics Platform"/>
            <consortium name="The Broad Institute Genome Sequencing Center for Infectious Disease"/>
            <person name="Cuomo C.A."/>
            <person name="Sanscrainte N.D."/>
            <person name="Goldberg J.M."/>
            <person name="Heiman D."/>
            <person name="Young S."/>
            <person name="Zeng Q."/>
            <person name="Becnel J.J."/>
            <person name="Birren B.W."/>
        </authorList>
    </citation>
    <scope>NUCLEOTIDE SEQUENCE [LARGE SCALE GENOMIC DNA]</scope>
    <source>
        <strain evidence="3">USNM 41457</strain>
    </source>
</reference>
<organism evidence="2 3">
    <name type="scientific">Edhazardia aedis (strain USNM 41457)</name>
    <name type="common">Microsporidian parasite</name>
    <dbReference type="NCBI Taxonomy" id="1003232"/>
    <lineage>
        <taxon>Eukaryota</taxon>
        <taxon>Fungi</taxon>
        <taxon>Fungi incertae sedis</taxon>
        <taxon>Microsporidia</taxon>
        <taxon>Edhazardia</taxon>
    </lineage>
</organism>
<keyword evidence="3" id="KW-1185">Reference proteome</keyword>
<feature type="chain" id="PRO_5003822973" evidence="1">
    <location>
        <begin position="21"/>
        <end position="281"/>
    </location>
</feature>
<reference evidence="2 3" key="1">
    <citation type="submission" date="2011-08" db="EMBL/GenBank/DDBJ databases">
        <authorList>
            <person name="Liu Z.J."/>
            <person name="Shi F.L."/>
            <person name="Lu J.Q."/>
            <person name="Li M."/>
            <person name="Wang Z.L."/>
        </authorList>
    </citation>
    <scope>NUCLEOTIDE SEQUENCE [LARGE SCALE GENOMIC DNA]</scope>
    <source>
        <strain evidence="2 3">USNM 41457</strain>
    </source>
</reference>
<dbReference type="EMBL" id="AFBI03000040">
    <property type="protein sequence ID" value="EJW03356.1"/>
    <property type="molecule type" value="Genomic_DNA"/>
</dbReference>